<name>A0A8J5SWW9_ZIZPA</name>
<protein>
    <submittedName>
        <fullName evidence="1">Uncharacterized protein</fullName>
    </submittedName>
</protein>
<keyword evidence="2" id="KW-1185">Reference proteome</keyword>
<accession>A0A8J5SWW9</accession>
<dbReference type="Proteomes" id="UP000729402">
    <property type="component" value="Unassembled WGS sequence"/>
</dbReference>
<evidence type="ECO:0000313" key="2">
    <source>
        <dbReference type="Proteomes" id="UP000729402"/>
    </source>
</evidence>
<sequence>MYTVESLPLPPSLFIQLGGGLHDPRLRARRFRMEEPDLVQIPSGGLQKLCLAACSNPLADRGGRSKKKSRLKA</sequence>
<reference evidence="1" key="1">
    <citation type="journal article" date="2021" name="bioRxiv">
        <title>Whole Genome Assembly and Annotation of Northern Wild Rice, Zizania palustris L., Supports a Whole Genome Duplication in the Zizania Genus.</title>
        <authorList>
            <person name="Haas M."/>
            <person name="Kono T."/>
            <person name="Macchietto M."/>
            <person name="Millas R."/>
            <person name="McGilp L."/>
            <person name="Shao M."/>
            <person name="Duquette J."/>
            <person name="Hirsch C.N."/>
            <person name="Kimball J."/>
        </authorList>
    </citation>
    <scope>NUCLEOTIDE SEQUENCE</scope>
    <source>
        <tissue evidence="1">Fresh leaf tissue</tissue>
    </source>
</reference>
<organism evidence="1 2">
    <name type="scientific">Zizania palustris</name>
    <name type="common">Northern wild rice</name>
    <dbReference type="NCBI Taxonomy" id="103762"/>
    <lineage>
        <taxon>Eukaryota</taxon>
        <taxon>Viridiplantae</taxon>
        <taxon>Streptophyta</taxon>
        <taxon>Embryophyta</taxon>
        <taxon>Tracheophyta</taxon>
        <taxon>Spermatophyta</taxon>
        <taxon>Magnoliopsida</taxon>
        <taxon>Liliopsida</taxon>
        <taxon>Poales</taxon>
        <taxon>Poaceae</taxon>
        <taxon>BOP clade</taxon>
        <taxon>Oryzoideae</taxon>
        <taxon>Oryzeae</taxon>
        <taxon>Zizaniinae</taxon>
        <taxon>Zizania</taxon>
    </lineage>
</organism>
<evidence type="ECO:0000313" key="1">
    <source>
        <dbReference type="EMBL" id="KAG8073027.1"/>
    </source>
</evidence>
<dbReference type="AlphaFoldDB" id="A0A8J5SWW9"/>
<reference evidence="1" key="2">
    <citation type="submission" date="2021-02" db="EMBL/GenBank/DDBJ databases">
        <authorList>
            <person name="Kimball J.A."/>
            <person name="Haas M.W."/>
            <person name="Macchietto M."/>
            <person name="Kono T."/>
            <person name="Duquette J."/>
            <person name="Shao M."/>
        </authorList>
    </citation>
    <scope>NUCLEOTIDE SEQUENCE</scope>
    <source>
        <tissue evidence="1">Fresh leaf tissue</tissue>
    </source>
</reference>
<comment type="caution">
    <text evidence="1">The sequence shown here is derived from an EMBL/GenBank/DDBJ whole genome shotgun (WGS) entry which is preliminary data.</text>
</comment>
<proteinExistence type="predicted"/>
<gene>
    <name evidence="1" type="ORF">GUJ93_ZPchr0006g40831</name>
</gene>
<dbReference type="EMBL" id="JAAALK010000283">
    <property type="protein sequence ID" value="KAG8073027.1"/>
    <property type="molecule type" value="Genomic_DNA"/>
</dbReference>